<sequence>MSMVKRRYRGLPSVATRPWYEPFLVLVLLSIWKISMAERRYRGLSRMATMPSYDYCNAIPVPVMRRPSLLASRCRTMIRQNRQEN</sequence>
<gene>
    <name evidence="1" type="ORF">QBC47DRAFT_387671</name>
</gene>
<proteinExistence type="predicted"/>
<keyword evidence="2" id="KW-1185">Reference proteome</keyword>
<reference evidence="1" key="1">
    <citation type="submission" date="2023-06" db="EMBL/GenBank/DDBJ databases">
        <title>Genome-scale phylogeny and comparative genomics of the fungal order Sordariales.</title>
        <authorList>
            <consortium name="Lawrence Berkeley National Laboratory"/>
            <person name="Hensen N."/>
            <person name="Bonometti L."/>
            <person name="Westerberg I."/>
            <person name="Brannstrom I.O."/>
            <person name="Guillou S."/>
            <person name="Cros-Aarteil S."/>
            <person name="Calhoun S."/>
            <person name="Haridas S."/>
            <person name="Kuo A."/>
            <person name="Mondo S."/>
            <person name="Pangilinan J."/>
            <person name="Riley R."/>
            <person name="Labutti K."/>
            <person name="Andreopoulos B."/>
            <person name="Lipzen A."/>
            <person name="Chen C."/>
            <person name="Yanf M."/>
            <person name="Daum C."/>
            <person name="Ng V."/>
            <person name="Clum A."/>
            <person name="Steindorff A."/>
            <person name="Ohm R."/>
            <person name="Martin F."/>
            <person name="Silar P."/>
            <person name="Natvig D."/>
            <person name="Lalanne C."/>
            <person name="Gautier V."/>
            <person name="Ament-Velasquez S.L."/>
            <person name="Kruys A."/>
            <person name="Hutchinson M.I."/>
            <person name="Powell A.J."/>
            <person name="Barry K."/>
            <person name="Miller A.N."/>
            <person name="Grigoriev I.V."/>
            <person name="Debuchy R."/>
            <person name="Gladieux P."/>
            <person name="Thoren M.H."/>
            <person name="Johannesson H."/>
        </authorList>
    </citation>
    <scope>NUCLEOTIDE SEQUENCE</scope>
    <source>
        <strain evidence="1">PSN4</strain>
    </source>
</reference>
<evidence type="ECO:0000313" key="1">
    <source>
        <dbReference type="EMBL" id="KAK1753063.1"/>
    </source>
</evidence>
<name>A0AAJ0B9S4_9PEZI</name>
<organism evidence="1 2">
    <name type="scientific">Echria macrotheca</name>
    <dbReference type="NCBI Taxonomy" id="438768"/>
    <lineage>
        <taxon>Eukaryota</taxon>
        <taxon>Fungi</taxon>
        <taxon>Dikarya</taxon>
        <taxon>Ascomycota</taxon>
        <taxon>Pezizomycotina</taxon>
        <taxon>Sordariomycetes</taxon>
        <taxon>Sordariomycetidae</taxon>
        <taxon>Sordariales</taxon>
        <taxon>Schizotheciaceae</taxon>
        <taxon>Echria</taxon>
    </lineage>
</organism>
<dbReference type="Proteomes" id="UP001239445">
    <property type="component" value="Unassembled WGS sequence"/>
</dbReference>
<comment type="caution">
    <text evidence="1">The sequence shown here is derived from an EMBL/GenBank/DDBJ whole genome shotgun (WGS) entry which is preliminary data.</text>
</comment>
<evidence type="ECO:0000313" key="2">
    <source>
        <dbReference type="Proteomes" id="UP001239445"/>
    </source>
</evidence>
<dbReference type="EMBL" id="MU839838">
    <property type="protein sequence ID" value="KAK1753063.1"/>
    <property type="molecule type" value="Genomic_DNA"/>
</dbReference>
<protein>
    <submittedName>
        <fullName evidence="1">Uncharacterized protein</fullName>
    </submittedName>
</protein>
<accession>A0AAJ0B9S4</accession>
<dbReference type="AlphaFoldDB" id="A0AAJ0B9S4"/>
<feature type="non-terminal residue" evidence="1">
    <location>
        <position position="85"/>
    </location>
</feature>